<sequence>MKNILFPLLGTLLLCATTAVAQDSLWTSARPDGHAPISVMSDHYHHKGEFMISYRYMPMFMKGNVSGTDEISNEAIFNEFMAAPQKMQMDMHMLGAMYAPSDGVTLMAMANYIRNRMDLRTKMGADFTTESSGFGDVSVSALIKLMNQNRQFIHANVGLSLPTGNIDQRDDTPMMNNAQLAYSMQLGSGTFDPFVGATYLGQTDLFSWGAQAIYKFRAGENKEDYTLGIRFDAIGWGAIKASDYLSFSTSLRYYTIGEIDGIDADLNPMMMPLFNTANSGRNQLDVGIGSNLYIPTGNLKNLRFAAEVSFPVAQDVTGIQMENQWMGTFGIQYNFGGHH</sequence>
<feature type="signal peptide" evidence="1">
    <location>
        <begin position="1"/>
        <end position="21"/>
    </location>
</feature>
<dbReference type="Pfam" id="PF13557">
    <property type="entry name" value="Phenol_MetA_deg"/>
    <property type="match status" value="1"/>
</dbReference>
<dbReference type="InterPro" id="IPR025737">
    <property type="entry name" value="FApF"/>
</dbReference>
<gene>
    <name evidence="2" type="ORF">DZ858_13035</name>
</gene>
<dbReference type="AlphaFoldDB" id="A0A3E1Q7Q9"/>
<evidence type="ECO:0000313" key="2">
    <source>
        <dbReference type="EMBL" id="RFN58152.1"/>
    </source>
</evidence>
<evidence type="ECO:0000313" key="3">
    <source>
        <dbReference type="Proteomes" id="UP000261082"/>
    </source>
</evidence>
<proteinExistence type="predicted"/>
<keyword evidence="1" id="KW-0732">Signal</keyword>
<evidence type="ECO:0000256" key="1">
    <source>
        <dbReference type="SAM" id="SignalP"/>
    </source>
</evidence>
<keyword evidence="3" id="KW-1185">Reference proteome</keyword>
<dbReference type="EMBL" id="QVID01000002">
    <property type="protein sequence ID" value="RFN58152.1"/>
    <property type="molecule type" value="Genomic_DNA"/>
</dbReference>
<comment type="caution">
    <text evidence="2">The sequence shown here is derived from an EMBL/GenBank/DDBJ whole genome shotgun (WGS) entry which is preliminary data.</text>
</comment>
<dbReference type="RefSeq" id="WP_117160100.1">
    <property type="nucleotide sequence ID" value="NZ_QVID01000002.1"/>
</dbReference>
<dbReference type="SUPFAM" id="SSF56935">
    <property type="entry name" value="Porins"/>
    <property type="match status" value="1"/>
</dbReference>
<name>A0A3E1Q7Q9_9FLAO</name>
<accession>A0A3E1Q7Q9</accession>
<protein>
    <submittedName>
        <fullName evidence="2">Transporter</fullName>
    </submittedName>
</protein>
<feature type="chain" id="PRO_5017748674" evidence="1">
    <location>
        <begin position="22"/>
        <end position="339"/>
    </location>
</feature>
<dbReference type="Proteomes" id="UP000261082">
    <property type="component" value="Unassembled WGS sequence"/>
</dbReference>
<dbReference type="OrthoDB" id="5450709at2"/>
<reference evidence="2 3" key="1">
    <citation type="journal article" date="2007" name="Int. J. Syst. Evol. Microbiol.">
        <title>Marixanthomonas ophiurae gen. nov., sp. nov., a marine bacterium of the family Flavobacteriaceae isolated from a deep-sea brittle star.</title>
        <authorList>
            <person name="Romanenko L.A."/>
            <person name="Uchino M."/>
            <person name="Frolova G.M."/>
            <person name="Mikhailov V.V."/>
        </authorList>
    </citation>
    <scope>NUCLEOTIDE SEQUENCE [LARGE SCALE GENOMIC DNA]</scope>
    <source>
        <strain evidence="2 3">KMM 3046</strain>
    </source>
</reference>
<organism evidence="2 3">
    <name type="scientific">Marixanthomonas ophiurae</name>
    <dbReference type="NCBI Taxonomy" id="387659"/>
    <lineage>
        <taxon>Bacteria</taxon>
        <taxon>Pseudomonadati</taxon>
        <taxon>Bacteroidota</taxon>
        <taxon>Flavobacteriia</taxon>
        <taxon>Flavobacteriales</taxon>
        <taxon>Flavobacteriaceae</taxon>
        <taxon>Marixanthomonas</taxon>
    </lineage>
</organism>